<name>A0A846ZPF8_9GAMM</name>
<dbReference type="Gene3D" id="3.30.110.170">
    <property type="entry name" value="Protein of unknown function (DUF541), domain 1"/>
    <property type="match status" value="1"/>
</dbReference>
<dbReference type="Pfam" id="PF04402">
    <property type="entry name" value="SIMPL"/>
    <property type="match status" value="1"/>
</dbReference>
<keyword evidence="3" id="KW-1185">Reference proteome</keyword>
<gene>
    <name evidence="2" type="ORF">HF690_10275</name>
</gene>
<protein>
    <submittedName>
        <fullName evidence="2">SIMPL domain-containing protein</fullName>
    </submittedName>
</protein>
<dbReference type="RefSeq" id="WP_168609384.1">
    <property type="nucleotide sequence ID" value="NZ_JAAZQD010000004.1"/>
</dbReference>
<dbReference type="GO" id="GO:0006974">
    <property type="term" value="P:DNA damage response"/>
    <property type="evidence" value="ECO:0007669"/>
    <property type="project" value="TreeGrafter"/>
</dbReference>
<keyword evidence="1" id="KW-0732">Signal</keyword>
<organism evidence="2 3">
    <name type="scientific">Oleiagrimonas citrea</name>
    <dbReference type="NCBI Taxonomy" id="1665687"/>
    <lineage>
        <taxon>Bacteria</taxon>
        <taxon>Pseudomonadati</taxon>
        <taxon>Pseudomonadota</taxon>
        <taxon>Gammaproteobacteria</taxon>
        <taxon>Lysobacterales</taxon>
        <taxon>Rhodanobacteraceae</taxon>
        <taxon>Oleiagrimonas</taxon>
    </lineage>
</organism>
<reference evidence="2 3" key="1">
    <citation type="journal article" date="2017" name="Int. J. Syst. Evol. Microbiol.">
        <title>Oleiagrimonas citrea sp. nov., a marine bacterium isolated from tidal flat sediment and emended description of the genus Oleiagrimonas Fang et al. 2015 and Oleiagrimonas soli.</title>
        <authorList>
            <person name="Yang S.H."/>
            <person name="Seo H.S."/>
            <person name="Seong C.N."/>
            <person name="Kwon K.K."/>
        </authorList>
    </citation>
    <scope>NUCLEOTIDE SEQUENCE [LARGE SCALE GENOMIC DNA]</scope>
    <source>
        <strain evidence="2 3">MEBiC09124</strain>
    </source>
</reference>
<dbReference type="Gene3D" id="3.30.70.2970">
    <property type="entry name" value="Protein of unknown function (DUF541), domain 2"/>
    <property type="match status" value="1"/>
</dbReference>
<evidence type="ECO:0000313" key="2">
    <source>
        <dbReference type="EMBL" id="NKZ39333.1"/>
    </source>
</evidence>
<comment type="caution">
    <text evidence="2">The sequence shown here is derived from an EMBL/GenBank/DDBJ whole genome shotgun (WGS) entry which is preliminary data.</text>
</comment>
<dbReference type="InterPro" id="IPR007497">
    <property type="entry name" value="SIMPL/DUF541"/>
</dbReference>
<accession>A0A846ZPF8</accession>
<feature type="signal peptide" evidence="1">
    <location>
        <begin position="1"/>
        <end position="19"/>
    </location>
</feature>
<dbReference type="Proteomes" id="UP000541636">
    <property type="component" value="Unassembled WGS sequence"/>
</dbReference>
<dbReference type="PANTHER" id="PTHR34387:SF1">
    <property type="entry name" value="PERIPLASMIC IMMUNOGENIC PROTEIN"/>
    <property type="match status" value="1"/>
</dbReference>
<proteinExistence type="predicted"/>
<dbReference type="PANTHER" id="PTHR34387">
    <property type="entry name" value="SLR1258 PROTEIN"/>
    <property type="match status" value="1"/>
</dbReference>
<dbReference type="EMBL" id="JAAZQD010000004">
    <property type="protein sequence ID" value="NKZ39333.1"/>
    <property type="molecule type" value="Genomic_DNA"/>
</dbReference>
<dbReference type="InterPro" id="IPR052022">
    <property type="entry name" value="26kDa_periplasmic_antigen"/>
</dbReference>
<evidence type="ECO:0000256" key="1">
    <source>
        <dbReference type="SAM" id="SignalP"/>
    </source>
</evidence>
<evidence type="ECO:0000313" key="3">
    <source>
        <dbReference type="Proteomes" id="UP000541636"/>
    </source>
</evidence>
<dbReference type="AlphaFoldDB" id="A0A846ZPF8"/>
<feature type="chain" id="PRO_5032483993" evidence="1">
    <location>
        <begin position="20"/>
        <end position="263"/>
    </location>
</feature>
<sequence>MKRWIFVLAALALPAFAQAQMHALPDAPHLLVKGHAEGSYIPDRFTVNLHVTATDPSPGQARAQVEQRIGQLFTSIDKHGAISDLTRASSLSMSEATHYDEGKQVHDGTEVDREVSVTFDSLDKMKRFVSDLPASKDVLVQSTSVDRSDRASLMMKLRARAIANSKLAAQQLAKAYGVRIRGVYSISEVAPNFSYGVQAGTWNAEVGFAGNALPAPPPVARGALPSVDVAGVPTHLRTGSIMLSQDMYAVYMIAVGDAGSVSP</sequence>